<feature type="non-terminal residue" evidence="1">
    <location>
        <position position="36"/>
    </location>
</feature>
<proteinExistence type="predicted"/>
<evidence type="ECO:0000313" key="1">
    <source>
        <dbReference type="EMBL" id="SVC78362.1"/>
    </source>
</evidence>
<organism evidence="1">
    <name type="scientific">marine metagenome</name>
    <dbReference type="NCBI Taxonomy" id="408172"/>
    <lineage>
        <taxon>unclassified sequences</taxon>
        <taxon>metagenomes</taxon>
        <taxon>ecological metagenomes</taxon>
    </lineage>
</organism>
<dbReference type="EMBL" id="UINC01110688">
    <property type="protein sequence ID" value="SVC78362.1"/>
    <property type="molecule type" value="Genomic_DNA"/>
</dbReference>
<dbReference type="AlphaFoldDB" id="A0A382Q1U3"/>
<accession>A0A382Q1U3</accession>
<gene>
    <name evidence="1" type="ORF">METZ01_LOCUS331216</name>
</gene>
<reference evidence="1" key="1">
    <citation type="submission" date="2018-05" db="EMBL/GenBank/DDBJ databases">
        <authorList>
            <person name="Lanie J.A."/>
            <person name="Ng W.-L."/>
            <person name="Kazmierczak K.M."/>
            <person name="Andrzejewski T.M."/>
            <person name="Davidsen T.M."/>
            <person name="Wayne K.J."/>
            <person name="Tettelin H."/>
            <person name="Glass J.I."/>
            <person name="Rusch D."/>
            <person name="Podicherti R."/>
            <person name="Tsui H.-C.T."/>
            <person name="Winkler M.E."/>
        </authorList>
    </citation>
    <scope>NUCLEOTIDE SEQUENCE</scope>
</reference>
<protein>
    <submittedName>
        <fullName evidence="1">Uncharacterized protein</fullName>
    </submittedName>
</protein>
<sequence length="36" mass="3874">MMEIEAVDLFYLSMPEITDEVDGSQDALLARVSAGG</sequence>
<name>A0A382Q1U3_9ZZZZ</name>